<comment type="similarity">
    <text evidence="1">Belongs to the LysR transcriptional regulatory family.</text>
</comment>
<dbReference type="PROSITE" id="PS50931">
    <property type="entry name" value="HTH_LYSR"/>
    <property type="match status" value="1"/>
</dbReference>
<evidence type="ECO:0000256" key="4">
    <source>
        <dbReference type="ARBA" id="ARBA00023163"/>
    </source>
</evidence>
<dbReference type="GO" id="GO:0032993">
    <property type="term" value="C:protein-DNA complex"/>
    <property type="evidence" value="ECO:0007669"/>
    <property type="project" value="TreeGrafter"/>
</dbReference>
<keyword evidence="2" id="KW-0805">Transcription regulation</keyword>
<dbReference type="Proteomes" id="UP000580517">
    <property type="component" value="Unassembled WGS sequence"/>
</dbReference>
<dbReference type="GO" id="GO:0003677">
    <property type="term" value="F:DNA binding"/>
    <property type="evidence" value="ECO:0007669"/>
    <property type="project" value="UniProtKB-KW"/>
</dbReference>
<reference evidence="6 7" key="1">
    <citation type="submission" date="2020-07" db="EMBL/GenBank/DDBJ databases">
        <title>Taxonomic revisions and descriptions of new bacterial species based on genomic comparisons in the high-G+C-content subgroup of the family Alcaligenaceae.</title>
        <authorList>
            <person name="Szabo A."/>
            <person name="Felfoldi T."/>
        </authorList>
    </citation>
    <scope>NUCLEOTIDE SEQUENCE [LARGE SCALE GENOMIC DNA]</scope>
    <source>
        <strain evidence="6 7">DSM 25264</strain>
    </source>
</reference>
<dbReference type="SUPFAM" id="SSF53850">
    <property type="entry name" value="Periplasmic binding protein-like II"/>
    <property type="match status" value="1"/>
</dbReference>
<evidence type="ECO:0000259" key="5">
    <source>
        <dbReference type="PROSITE" id="PS50931"/>
    </source>
</evidence>
<evidence type="ECO:0000313" key="7">
    <source>
        <dbReference type="Proteomes" id="UP000580517"/>
    </source>
</evidence>
<keyword evidence="3" id="KW-0238">DNA-binding</keyword>
<dbReference type="PANTHER" id="PTHR30346:SF28">
    <property type="entry name" value="HTH-TYPE TRANSCRIPTIONAL REGULATOR CYNR"/>
    <property type="match status" value="1"/>
</dbReference>
<dbReference type="OrthoDB" id="9803735at2"/>
<dbReference type="Gene3D" id="1.10.10.10">
    <property type="entry name" value="Winged helix-like DNA-binding domain superfamily/Winged helix DNA-binding domain"/>
    <property type="match status" value="1"/>
</dbReference>
<comment type="caution">
    <text evidence="6">The sequence shown here is derived from an EMBL/GenBank/DDBJ whole genome shotgun (WGS) entry which is preliminary data.</text>
</comment>
<dbReference type="GO" id="GO:0003700">
    <property type="term" value="F:DNA-binding transcription factor activity"/>
    <property type="evidence" value="ECO:0007669"/>
    <property type="project" value="InterPro"/>
</dbReference>
<dbReference type="InterPro" id="IPR005119">
    <property type="entry name" value="LysR_subst-bd"/>
</dbReference>
<dbReference type="PANTHER" id="PTHR30346">
    <property type="entry name" value="TRANSCRIPTIONAL DUAL REGULATOR HCAR-RELATED"/>
    <property type="match status" value="1"/>
</dbReference>
<organism evidence="6 7">
    <name type="scientific">Allopusillimonas soli</name>
    <dbReference type="NCBI Taxonomy" id="659016"/>
    <lineage>
        <taxon>Bacteria</taxon>
        <taxon>Pseudomonadati</taxon>
        <taxon>Pseudomonadota</taxon>
        <taxon>Betaproteobacteria</taxon>
        <taxon>Burkholderiales</taxon>
        <taxon>Alcaligenaceae</taxon>
        <taxon>Allopusillimonas</taxon>
    </lineage>
</organism>
<evidence type="ECO:0000256" key="1">
    <source>
        <dbReference type="ARBA" id="ARBA00009437"/>
    </source>
</evidence>
<evidence type="ECO:0000313" key="6">
    <source>
        <dbReference type="EMBL" id="NYT38172.1"/>
    </source>
</evidence>
<dbReference type="InterPro" id="IPR036388">
    <property type="entry name" value="WH-like_DNA-bd_sf"/>
</dbReference>
<dbReference type="Pfam" id="PF00126">
    <property type="entry name" value="HTH_1"/>
    <property type="match status" value="1"/>
</dbReference>
<dbReference type="RefSeq" id="WP_129970097.1">
    <property type="nucleotide sequence ID" value="NZ_JACCEW010000004.1"/>
</dbReference>
<sequence>MNVAFLKNFLTIVDAGSVAEAARRLNLSPTTLAQQMKSIEKDLGVKLVMRTGRTVSLTEAGHRVLEQARALVHDYSNMHLTANSSLPPKELRLGSINTALQSFIPDTLLMLTERLPTLSVFIHAGTSEKLLEDVRKGALDAVIIPHPQYDFPKSLCWQLLIVEPLIALVPARLRAADPYKILRTQPFIRYDRQHWGGQLADRYLKEMDIVPKERFELASLLTIALMVDRGLGVSLVPDSHYPSPPGLRLAKLPLLATHHQRLIGAVWKRGSPKEGLVGVVIDHIRSVLALEKSRSS</sequence>
<dbReference type="InterPro" id="IPR036390">
    <property type="entry name" value="WH_DNA-bd_sf"/>
</dbReference>
<dbReference type="Pfam" id="PF03466">
    <property type="entry name" value="LysR_substrate"/>
    <property type="match status" value="1"/>
</dbReference>
<evidence type="ECO:0000256" key="3">
    <source>
        <dbReference type="ARBA" id="ARBA00023125"/>
    </source>
</evidence>
<protein>
    <submittedName>
        <fullName evidence="6">LysR family transcriptional regulator</fullName>
    </submittedName>
</protein>
<feature type="domain" description="HTH lysR-type" evidence="5">
    <location>
        <begin position="1"/>
        <end position="58"/>
    </location>
</feature>
<keyword evidence="4" id="KW-0804">Transcription</keyword>
<proteinExistence type="inferred from homology"/>
<dbReference type="EMBL" id="JACCEW010000004">
    <property type="protein sequence ID" value="NYT38172.1"/>
    <property type="molecule type" value="Genomic_DNA"/>
</dbReference>
<keyword evidence="7" id="KW-1185">Reference proteome</keyword>
<dbReference type="Gene3D" id="3.40.190.10">
    <property type="entry name" value="Periplasmic binding protein-like II"/>
    <property type="match status" value="2"/>
</dbReference>
<name>A0A853FER3_9BURK</name>
<dbReference type="FunFam" id="1.10.10.10:FF:000001">
    <property type="entry name" value="LysR family transcriptional regulator"/>
    <property type="match status" value="1"/>
</dbReference>
<dbReference type="InterPro" id="IPR000847">
    <property type="entry name" value="LysR_HTH_N"/>
</dbReference>
<evidence type="ECO:0000256" key="2">
    <source>
        <dbReference type="ARBA" id="ARBA00023015"/>
    </source>
</evidence>
<dbReference type="AlphaFoldDB" id="A0A853FER3"/>
<dbReference type="SUPFAM" id="SSF46785">
    <property type="entry name" value="Winged helix' DNA-binding domain"/>
    <property type="match status" value="1"/>
</dbReference>
<gene>
    <name evidence="6" type="ORF">H0A68_14895</name>
</gene>
<accession>A0A853FER3</accession>